<accession>X0YKM9</accession>
<proteinExistence type="predicted"/>
<organism evidence="2">
    <name type="scientific">marine sediment metagenome</name>
    <dbReference type="NCBI Taxonomy" id="412755"/>
    <lineage>
        <taxon>unclassified sequences</taxon>
        <taxon>metagenomes</taxon>
        <taxon>ecological metagenomes</taxon>
    </lineage>
</organism>
<reference evidence="2" key="1">
    <citation type="journal article" date="2014" name="Front. Microbiol.">
        <title>High frequency of phylogenetically diverse reductive dehalogenase-homologous genes in deep subseafloor sedimentary metagenomes.</title>
        <authorList>
            <person name="Kawai M."/>
            <person name="Futagami T."/>
            <person name="Toyoda A."/>
            <person name="Takaki Y."/>
            <person name="Nishi S."/>
            <person name="Hori S."/>
            <person name="Arai W."/>
            <person name="Tsubouchi T."/>
            <person name="Morono Y."/>
            <person name="Uchiyama I."/>
            <person name="Ito T."/>
            <person name="Fujiyama A."/>
            <person name="Inagaki F."/>
            <person name="Takami H."/>
        </authorList>
    </citation>
    <scope>NUCLEOTIDE SEQUENCE</scope>
    <source>
        <strain evidence="2">Expedition CK06-06</strain>
    </source>
</reference>
<gene>
    <name evidence="2" type="ORF">S01H4_09493</name>
</gene>
<evidence type="ECO:0000256" key="1">
    <source>
        <dbReference type="SAM" id="Phobius"/>
    </source>
</evidence>
<comment type="caution">
    <text evidence="2">The sequence shown here is derived from an EMBL/GenBank/DDBJ whole genome shotgun (WGS) entry which is preliminary data.</text>
</comment>
<keyword evidence="1" id="KW-0812">Transmembrane</keyword>
<dbReference type="AlphaFoldDB" id="X0YKM9"/>
<keyword evidence="1" id="KW-1133">Transmembrane helix</keyword>
<dbReference type="PROSITE" id="PS51257">
    <property type="entry name" value="PROKAR_LIPOPROTEIN"/>
    <property type="match status" value="1"/>
</dbReference>
<protein>
    <submittedName>
        <fullName evidence="2">Uncharacterized protein</fullName>
    </submittedName>
</protein>
<keyword evidence="1" id="KW-0472">Membrane</keyword>
<sequence>MIDKIFGQRGFIFLFIGMVALSGCIVGPENGTSVSRER</sequence>
<evidence type="ECO:0000313" key="2">
    <source>
        <dbReference type="EMBL" id="GAG56734.1"/>
    </source>
</evidence>
<feature type="transmembrane region" description="Helical" evidence="1">
    <location>
        <begin position="12"/>
        <end position="28"/>
    </location>
</feature>
<name>X0YKM9_9ZZZZ</name>
<dbReference type="EMBL" id="BART01003443">
    <property type="protein sequence ID" value="GAG56734.1"/>
    <property type="molecule type" value="Genomic_DNA"/>
</dbReference>
<feature type="non-terminal residue" evidence="2">
    <location>
        <position position="38"/>
    </location>
</feature>